<proteinExistence type="predicted"/>
<reference evidence="1 2" key="1">
    <citation type="journal article" date="2020" name="ISME J.">
        <title>Comparative genomics reveals insights into cyanobacterial evolution and habitat adaptation.</title>
        <authorList>
            <person name="Chen M.Y."/>
            <person name="Teng W.K."/>
            <person name="Zhao L."/>
            <person name="Hu C.X."/>
            <person name="Zhou Y.K."/>
            <person name="Han B.P."/>
            <person name="Song L.R."/>
            <person name="Shu W.S."/>
        </authorList>
    </citation>
    <scope>NUCLEOTIDE SEQUENCE [LARGE SCALE GENOMIC DNA]</scope>
    <source>
        <strain evidence="1 2">FACHB-248</strain>
    </source>
</reference>
<gene>
    <name evidence="1" type="ORF">H6G81_05550</name>
</gene>
<organism evidence="1 2">
    <name type="scientific">Scytonema hofmannii FACHB-248</name>
    <dbReference type="NCBI Taxonomy" id="1842502"/>
    <lineage>
        <taxon>Bacteria</taxon>
        <taxon>Bacillati</taxon>
        <taxon>Cyanobacteriota</taxon>
        <taxon>Cyanophyceae</taxon>
        <taxon>Nostocales</taxon>
        <taxon>Scytonemataceae</taxon>
        <taxon>Scytonema</taxon>
    </lineage>
</organism>
<dbReference type="Proteomes" id="UP000660380">
    <property type="component" value="Unassembled WGS sequence"/>
</dbReference>
<keyword evidence="2" id="KW-1185">Reference proteome</keyword>
<protein>
    <submittedName>
        <fullName evidence="1">Uncharacterized protein</fullName>
    </submittedName>
</protein>
<name>A0ABR8GLC2_9CYAN</name>
<dbReference type="RefSeq" id="WP_029632847.1">
    <property type="nucleotide sequence ID" value="NZ_JACJTA010000007.1"/>
</dbReference>
<evidence type="ECO:0000313" key="1">
    <source>
        <dbReference type="EMBL" id="MBD2604006.1"/>
    </source>
</evidence>
<dbReference type="EMBL" id="JACJTA010000007">
    <property type="protein sequence ID" value="MBD2604006.1"/>
    <property type="molecule type" value="Genomic_DNA"/>
</dbReference>
<comment type="caution">
    <text evidence="1">The sequence shown here is derived from an EMBL/GenBank/DDBJ whole genome shotgun (WGS) entry which is preliminary data.</text>
</comment>
<accession>A0ABR8GLC2</accession>
<evidence type="ECO:0000313" key="2">
    <source>
        <dbReference type="Proteomes" id="UP000660380"/>
    </source>
</evidence>
<sequence length="91" mass="10743">MNQRLVESLAQIILSLSNEERQLLENKIQESSISQKIADLEGFLKSFEEKYNMPSKHFYQHFQSGELGDSIDFFEWNTYYEMWNAAQIQAS</sequence>